<proteinExistence type="predicted"/>
<dbReference type="PANTHER" id="PTHR39327">
    <property type="match status" value="1"/>
</dbReference>
<gene>
    <name evidence="3" type="ORF">GR328_18910</name>
</gene>
<evidence type="ECO:0000256" key="1">
    <source>
        <dbReference type="SAM" id="MobiDB-lite"/>
    </source>
</evidence>
<dbReference type="InterPro" id="IPR010319">
    <property type="entry name" value="Transglutaminase-like_Cys_pept"/>
</dbReference>
<reference evidence="3 4" key="1">
    <citation type="submission" date="2019-12" db="EMBL/GenBank/DDBJ databases">
        <authorList>
            <person name="Yuan C.-G."/>
        </authorList>
    </citation>
    <scope>NUCLEOTIDE SEQUENCE [LARGE SCALE GENOMIC DNA]</scope>
    <source>
        <strain evidence="3 4">KCTC 23863</strain>
    </source>
</reference>
<dbReference type="Pfam" id="PF06035">
    <property type="entry name" value="Peptidase_C93"/>
    <property type="match status" value="1"/>
</dbReference>
<keyword evidence="2" id="KW-0732">Signal</keyword>
<feature type="region of interest" description="Disordered" evidence="1">
    <location>
        <begin position="155"/>
        <end position="186"/>
    </location>
</feature>
<evidence type="ECO:0000256" key="2">
    <source>
        <dbReference type="SAM" id="SignalP"/>
    </source>
</evidence>
<evidence type="ECO:0000313" key="4">
    <source>
        <dbReference type="Proteomes" id="UP000436483"/>
    </source>
</evidence>
<organism evidence="3 4">
    <name type="scientific">Microvirga makkahensis</name>
    <dbReference type="NCBI Taxonomy" id="1128670"/>
    <lineage>
        <taxon>Bacteria</taxon>
        <taxon>Pseudomonadati</taxon>
        <taxon>Pseudomonadota</taxon>
        <taxon>Alphaproteobacteria</taxon>
        <taxon>Hyphomicrobiales</taxon>
        <taxon>Methylobacteriaceae</taxon>
        <taxon>Microvirga</taxon>
    </lineage>
</organism>
<reference evidence="3 4" key="2">
    <citation type="submission" date="2020-01" db="EMBL/GenBank/DDBJ databases">
        <title>Microvirga sp. nov., an arsenate reduction bacterium isolated from Tibet hotspring sediments.</title>
        <authorList>
            <person name="Xian W.-D."/>
            <person name="Li W.-J."/>
        </authorList>
    </citation>
    <scope>NUCLEOTIDE SEQUENCE [LARGE SCALE GENOMIC DNA]</scope>
    <source>
        <strain evidence="3 4">KCTC 23863</strain>
    </source>
</reference>
<dbReference type="Proteomes" id="UP000436483">
    <property type="component" value="Unassembled WGS sequence"/>
</dbReference>
<feature type="signal peptide" evidence="2">
    <location>
        <begin position="1"/>
        <end position="27"/>
    </location>
</feature>
<comment type="caution">
    <text evidence="3">The sequence shown here is derived from an EMBL/GenBank/DDBJ whole genome shotgun (WGS) entry which is preliminary data.</text>
</comment>
<dbReference type="RefSeq" id="WP_160886547.1">
    <property type="nucleotide sequence ID" value="NZ_WURB01000017.1"/>
</dbReference>
<evidence type="ECO:0000313" key="3">
    <source>
        <dbReference type="EMBL" id="MXQ13497.1"/>
    </source>
</evidence>
<dbReference type="PANTHER" id="PTHR39327:SF1">
    <property type="entry name" value="BLR5470 PROTEIN"/>
    <property type="match status" value="1"/>
</dbReference>
<protein>
    <recommendedName>
        <fullName evidence="5">Transglutaminase</fullName>
    </recommendedName>
</protein>
<name>A0A7X3MUJ9_9HYPH</name>
<dbReference type="EMBL" id="WURB01000017">
    <property type="protein sequence ID" value="MXQ13497.1"/>
    <property type="molecule type" value="Genomic_DNA"/>
</dbReference>
<keyword evidence="4" id="KW-1185">Reference proteome</keyword>
<dbReference type="Gene3D" id="3.10.620.30">
    <property type="match status" value="1"/>
</dbReference>
<feature type="chain" id="PRO_5031134703" description="Transglutaminase" evidence="2">
    <location>
        <begin position="28"/>
        <end position="186"/>
    </location>
</feature>
<evidence type="ECO:0008006" key="5">
    <source>
        <dbReference type="Google" id="ProtNLM"/>
    </source>
</evidence>
<accession>A0A7X3MUJ9</accession>
<sequence length="186" mass="19717">MTFISRSLAGGLLLTVLAGFHVAPASAKSSALMALTPSRMAQLQQVNNHVNRTITDVSDLEQYGREDVWTLPVSGKGDCEDFALLKRKLLIQRGWPASALSIAVGATSWGEAHAVLMVATANGEYVLDNLTASILPSAQTGHVFYSRQSSRGWVSASGETTSEPTADFAVAGRGSPSLVGSRKQRD</sequence>
<dbReference type="OrthoDB" id="7206808at2"/>
<dbReference type="AlphaFoldDB" id="A0A7X3MUJ9"/>
<feature type="compositionally biased region" description="Polar residues" evidence="1">
    <location>
        <begin position="155"/>
        <end position="164"/>
    </location>
</feature>